<dbReference type="InterPro" id="IPR055259">
    <property type="entry name" value="YkvP/CgeB_Glyco_trans-like"/>
</dbReference>
<dbReference type="AlphaFoldDB" id="A0AA97AR70"/>
<name>A0AA97AR70_LEPBY</name>
<feature type="domain" description="Spore protein YkvP/CgeB glycosyl transferase-like" evidence="1">
    <location>
        <begin position="203"/>
        <end position="292"/>
    </location>
</feature>
<dbReference type="Gene3D" id="3.40.50.2000">
    <property type="entry name" value="Glycogen Phosphorylase B"/>
    <property type="match status" value="1"/>
</dbReference>
<accession>A0AA97AR70</accession>
<organism evidence="2">
    <name type="scientific">Leptolyngbya boryana CZ1</name>
    <dbReference type="NCBI Taxonomy" id="3060204"/>
    <lineage>
        <taxon>Bacteria</taxon>
        <taxon>Bacillati</taxon>
        <taxon>Cyanobacteriota</taxon>
        <taxon>Cyanophyceae</taxon>
        <taxon>Leptolyngbyales</taxon>
        <taxon>Leptolyngbyaceae</taxon>
        <taxon>Leptolyngbya group</taxon>
        <taxon>Leptolyngbya</taxon>
    </lineage>
</organism>
<gene>
    <name evidence="2" type="ORF">Q2T42_00485</name>
</gene>
<dbReference type="EMBL" id="CP130144">
    <property type="protein sequence ID" value="WNZ46314.1"/>
    <property type="molecule type" value="Genomic_DNA"/>
</dbReference>
<evidence type="ECO:0000259" key="1">
    <source>
        <dbReference type="Pfam" id="PF13524"/>
    </source>
</evidence>
<dbReference type="SUPFAM" id="SSF53756">
    <property type="entry name" value="UDP-Glycosyltransferase/glycogen phosphorylase"/>
    <property type="match status" value="1"/>
</dbReference>
<dbReference type="RefSeq" id="WP_316427513.1">
    <property type="nucleotide sequence ID" value="NZ_CP130144.1"/>
</dbReference>
<evidence type="ECO:0000313" key="2">
    <source>
        <dbReference type="EMBL" id="WNZ46314.1"/>
    </source>
</evidence>
<proteinExistence type="predicted"/>
<reference evidence="2" key="2">
    <citation type="submission" date="2023-07" db="EMBL/GenBank/DDBJ databases">
        <authorList>
            <person name="Bai X.-H."/>
            <person name="Wang H.-H."/>
            <person name="Wang J."/>
            <person name="Ma M.-Y."/>
            <person name="Hu H.-H."/>
            <person name="Song Z.-L."/>
            <person name="Ma H.-G."/>
            <person name="Fan Y."/>
            <person name="Du C.-Y."/>
            <person name="Xu J.-C."/>
        </authorList>
    </citation>
    <scope>NUCLEOTIDE SEQUENCE</scope>
    <source>
        <strain evidence="2">CZ1</strain>
    </source>
</reference>
<reference evidence="2" key="1">
    <citation type="journal article" date="2023" name="Plants (Basel)">
        <title>Genomic Analysis of Leptolyngbya boryana CZ1 Reveals Efficient Carbon Fixation Modules.</title>
        <authorList>
            <person name="Bai X."/>
            <person name="Wang H."/>
            <person name="Cheng W."/>
            <person name="Wang J."/>
            <person name="Ma M."/>
            <person name="Hu H."/>
            <person name="Song Z."/>
            <person name="Ma H."/>
            <person name="Fan Y."/>
            <person name="Du C."/>
            <person name="Xu J."/>
        </authorList>
    </citation>
    <scope>NUCLEOTIDE SEQUENCE</scope>
    <source>
        <strain evidence="2">CZ1</strain>
    </source>
</reference>
<protein>
    <submittedName>
        <fullName evidence="2">Glycosyltransferase</fullName>
    </submittedName>
</protein>
<sequence>MFTPKELILRPKPASLSDFDFTQPSTRIIACPDPPIEAVRAGHAIAIPDNTFNIRPLLKQLPFQPDLVSLSARVMTFLPRGLHTLNCPTVMKLGDTFHLGDGGLSRMVSYCKHLNCDYHWTYQSPQHLHFFTEAGLKNVFWLPGSIVIDPYIPQLSEKQYAVIFRGSESELHQYRTHVLNVVRTSGIDIDVCQKDYTSSLEDYAKARIVINSSLNGDLNRRVFEVLMAGGFLLTDRIRPQSGLFELFEEGKHFECYGNETELIEKIQFYLARPQKANQIAQAGHEHFLTHYSQPTVQQQLYRSIFNKLEFPKHDRRLHTSTRLQTRLKLYELVQELHRIYPKLKILCWRTCSTIVADLADLPRAELTHVVDSEQLVQTQTDYLQAGLQVNVQDLQPDPGGEFQIVVMSGVDRALEQQIQQSTNLLCDRGFFIIVQPFNFFEIPQLNQWMRNQNCIPIQLSIRLFDQNYDLALEQHGLLYQKLSAQADSARLQDKADLVITEIRASRIIKTQIKTAPIIRCILSLIRKLRSRFRQF</sequence>
<dbReference type="Pfam" id="PF13524">
    <property type="entry name" value="Glyco_trans_1_2"/>
    <property type="match status" value="1"/>
</dbReference>